<sequence length="99" mass="10804">MDDDEIIDLTGDSPEKVKTKYEPMEVVDTRDTGLYVAQSSPGAIVKPRYLNYGCQGALRTTKSSDNGKPVDSQGAMAPQPALDIIRSYFDCIVLLSGFK</sequence>
<organism evidence="2">
    <name type="scientific">Trichuris suis</name>
    <name type="common">pig whipworm</name>
    <dbReference type="NCBI Taxonomy" id="68888"/>
    <lineage>
        <taxon>Eukaryota</taxon>
        <taxon>Metazoa</taxon>
        <taxon>Ecdysozoa</taxon>
        <taxon>Nematoda</taxon>
        <taxon>Enoplea</taxon>
        <taxon>Dorylaimia</taxon>
        <taxon>Trichinellida</taxon>
        <taxon>Trichuridae</taxon>
        <taxon>Trichuris</taxon>
    </lineage>
</organism>
<protein>
    <submittedName>
        <fullName evidence="2">Uncharacterized protein</fullName>
    </submittedName>
</protein>
<proteinExistence type="predicted"/>
<accession>A0A085NCX3</accession>
<gene>
    <name evidence="1" type="ORF">M513_05025</name>
    <name evidence="2" type="ORF">M514_05025</name>
</gene>
<dbReference type="EMBL" id="KL367516">
    <property type="protein sequence ID" value="KFD67319.1"/>
    <property type="molecule type" value="Genomic_DNA"/>
</dbReference>
<reference evidence="2 3" key="1">
    <citation type="journal article" date="2014" name="Nat. Genet.">
        <title>Genome and transcriptome of the porcine whipworm Trichuris suis.</title>
        <authorList>
            <person name="Jex A.R."/>
            <person name="Nejsum P."/>
            <person name="Schwarz E.M."/>
            <person name="Hu L."/>
            <person name="Young N.D."/>
            <person name="Hall R.S."/>
            <person name="Korhonen P.K."/>
            <person name="Liao S."/>
            <person name="Thamsborg S."/>
            <person name="Xia J."/>
            <person name="Xu P."/>
            <person name="Wang S."/>
            <person name="Scheerlinck J.P."/>
            <person name="Hofmann A."/>
            <person name="Sternberg P.W."/>
            <person name="Wang J."/>
            <person name="Gasser R.B."/>
        </authorList>
    </citation>
    <scope>NUCLEOTIDE SEQUENCE [LARGE SCALE GENOMIC DNA]</scope>
    <source>
        <strain evidence="2">DCEP-RM93F</strain>
        <strain evidence="1">DCEP-RM93M</strain>
    </source>
</reference>
<keyword evidence="3" id="KW-1185">Reference proteome</keyword>
<dbReference type="Proteomes" id="UP000030764">
    <property type="component" value="Unassembled WGS sequence"/>
</dbReference>
<name>A0A085NCX3_9BILA</name>
<dbReference type="AlphaFoldDB" id="A0A085NCX3"/>
<dbReference type="Proteomes" id="UP000030758">
    <property type="component" value="Unassembled WGS sequence"/>
</dbReference>
<dbReference type="EMBL" id="KL363211">
    <property type="protein sequence ID" value="KFD54006.1"/>
    <property type="molecule type" value="Genomic_DNA"/>
</dbReference>
<evidence type="ECO:0000313" key="1">
    <source>
        <dbReference type="EMBL" id="KFD54006.1"/>
    </source>
</evidence>
<evidence type="ECO:0000313" key="2">
    <source>
        <dbReference type="EMBL" id="KFD67319.1"/>
    </source>
</evidence>
<evidence type="ECO:0000313" key="3">
    <source>
        <dbReference type="Proteomes" id="UP000030764"/>
    </source>
</evidence>